<name>A0A6A7C5T8_9PEZI</name>
<dbReference type="EMBL" id="MU005966">
    <property type="protein sequence ID" value="KAF2862409.1"/>
    <property type="molecule type" value="Genomic_DNA"/>
</dbReference>
<dbReference type="Pfam" id="PF00561">
    <property type="entry name" value="Abhydrolase_1"/>
    <property type="match status" value="1"/>
</dbReference>
<dbReference type="PANTHER" id="PTHR32268:SF16">
    <property type="entry name" value="SERINE O-SUCCINYLTRANSFERASE"/>
    <property type="match status" value="1"/>
</dbReference>
<dbReference type="HAMAP" id="MF_00296">
    <property type="entry name" value="MetX_acyltransf"/>
    <property type="match status" value="1"/>
</dbReference>
<dbReference type="Pfam" id="PF11788">
    <property type="entry name" value="MRP-L46"/>
    <property type="match status" value="1"/>
</dbReference>
<dbReference type="InterPro" id="IPR033650">
    <property type="entry name" value="Ribosomal_mL46_NUDIX"/>
</dbReference>
<feature type="region of interest" description="Disordered" evidence="2">
    <location>
        <begin position="175"/>
        <end position="213"/>
    </location>
</feature>
<accession>A0A6A7C5T8</accession>
<dbReference type="PANTHER" id="PTHR32268">
    <property type="entry name" value="HOMOSERINE O-ACETYLTRANSFERASE"/>
    <property type="match status" value="1"/>
</dbReference>
<dbReference type="SUPFAM" id="SSF53474">
    <property type="entry name" value="alpha/beta-Hydrolases"/>
    <property type="match status" value="1"/>
</dbReference>
<dbReference type="InterPro" id="IPR029058">
    <property type="entry name" value="AB_hydrolase_fold"/>
</dbReference>
<dbReference type="GO" id="GO:0004414">
    <property type="term" value="F:homoserine O-acetyltransferase activity"/>
    <property type="evidence" value="ECO:0007669"/>
    <property type="project" value="TreeGrafter"/>
</dbReference>
<comment type="similarity">
    <text evidence="1">Belongs to the AB hydrolase superfamily. MetX family.</text>
</comment>
<protein>
    <submittedName>
        <fullName evidence="5">Homoserine O-acetyltransferase</fullName>
    </submittedName>
</protein>
<feature type="domain" description="AB hydrolase-1" evidence="3">
    <location>
        <begin position="481"/>
        <end position="812"/>
    </location>
</feature>
<gene>
    <name evidence="5" type="ORF">K470DRAFT_269052</name>
</gene>
<dbReference type="Gene3D" id="3.40.50.1820">
    <property type="entry name" value="alpha/beta hydrolase"/>
    <property type="match status" value="1"/>
</dbReference>
<evidence type="ECO:0000313" key="5">
    <source>
        <dbReference type="EMBL" id="KAF2862409.1"/>
    </source>
</evidence>
<feature type="domain" description="Large ribosomal subunit protein mL46 N-terminal" evidence="4">
    <location>
        <begin position="64"/>
        <end position="213"/>
    </location>
</feature>
<proteinExistence type="inferred from homology"/>
<keyword evidence="5" id="KW-0808">Transferase</keyword>
<dbReference type="Proteomes" id="UP000799421">
    <property type="component" value="Unassembled WGS sequence"/>
</dbReference>
<evidence type="ECO:0000313" key="6">
    <source>
        <dbReference type="Proteomes" id="UP000799421"/>
    </source>
</evidence>
<dbReference type="InterPro" id="IPR021757">
    <property type="entry name" value="Ribosomal_mL46_N"/>
</dbReference>
<evidence type="ECO:0000259" key="3">
    <source>
        <dbReference type="Pfam" id="PF00561"/>
    </source>
</evidence>
<dbReference type="CDD" id="cd04661">
    <property type="entry name" value="NUDIX_MRP_L46"/>
    <property type="match status" value="1"/>
</dbReference>
<dbReference type="NCBIfam" id="TIGR01392">
    <property type="entry name" value="homoserO_Ac_trn"/>
    <property type="match status" value="1"/>
</dbReference>
<dbReference type="NCBIfam" id="NF001209">
    <property type="entry name" value="PRK00175.1"/>
    <property type="match status" value="1"/>
</dbReference>
<evidence type="ECO:0000259" key="4">
    <source>
        <dbReference type="Pfam" id="PF11788"/>
    </source>
</evidence>
<dbReference type="GO" id="GO:0006535">
    <property type="term" value="P:cysteine biosynthetic process from serine"/>
    <property type="evidence" value="ECO:0007669"/>
    <property type="project" value="TreeGrafter"/>
</dbReference>
<dbReference type="GO" id="GO:0009086">
    <property type="term" value="P:methionine biosynthetic process"/>
    <property type="evidence" value="ECO:0007669"/>
    <property type="project" value="TreeGrafter"/>
</dbReference>
<evidence type="ECO:0000256" key="2">
    <source>
        <dbReference type="SAM" id="MobiDB-lite"/>
    </source>
</evidence>
<dbReference type="Gene3D" id="3.90.79.10">
    <property type="entry name" value="Nucleoside Triphosphate Pyrophosphohydrolase"/>
    <property type="match status" value="1"/>
</dbReference>
<dbReference type="AlphaFoldDB" id="A0A6A7C5T8"/>
<dbReference type="InterPro" id="IPR000073">
    <property type="entry name" value="AB_hydrolase_1"/>
</dbReference>
<dbReference type="GO" id="GO:0009001">
    <property type="term" value="F:serine O-acetyltransferase activity"/>
    <property type="evidence" value="ECO:0007669"/>
    <property type="project" value="TreeGrafter"/>
</dbReference>
<feature type="compositionally biased region" description="Basic and acidic residues" evidence="2">
    <location>
        <begin position="175"/>
        <end position="188"/>
    </location>
</feature>
<dbReference type="InterPro" id="IPR008220">
    <property type="entry name" value="HAT_MetX-like"/>
</dbReference>
<keyword evidence="6" id="KW-1185">Reference proteome</keyword>
<organism evidence="5 6">
    <name type="scientific">Piedraia hortae CBS 480.64</name>
    <dbReference type="NCBI Taxonomy" id="1314780"/>
    <lineage>
        <taxon>Eukaryota</taxon>
        <taxon>Fungi</taxon>
        <taxon>Dikarya</taxon>
        <taxon>Ascomycota</taxon>
        <taxon>Pezizomycotina</taxon>
        <taxon>Dothideomycetes</taxon>
        <taxon>Dothideomycetidae</taxon>
        <taxon>Capnodiales</taxon>
        <taxon>Piedraiaceae</taxon>
        <taxon>Piedraia</taxon>
    </lineage>
</organism>
<sequence>MPTVSQMNAGQHSTRRIVVCRGSVCAPGWHQLRSLAAAATATAPQQPAQAQDHLPPVAAAKTYRVVASPVLSRPPVLTRDLTSFEKAFFLYQKRLNERLALPFSRYFYYKKGTPSDPEWKRVIKERKTPARDIGVYDAYGKERWHDEVMVGDQTAEPSNIIKSIIRDAEGKSILDTESAKSEGKERDAGQANVQTSLHQMEVQRPLPRVTEADAKNDVRSLSRKLDRTLYLLVKTEDSRWRFPEDRVLGRESLATERILVQSGGINMNTWIVANHPIGHYIGHFNPSRPFDPAKAPQNEISRLAANSQPASEGQREEHGEKVFFMKARILAGQADLSANQLGATDLQWLTKEEIAQRVKPGYWASVRNMLPERAVASALRAAPKVRRAINPTWRLLLSRSRRYATQQSNPQLAFPCLDNIEERTQKLSSRSMSGPEPSYTTGAHETFHSDQPLLLDWGGVLPEFDLAFETWGSLNADKSNAILLHTGLSASSHAKSTQTNPKPGWWEKFIGPGAPLDTDKFFVICTNVLGGCYGSTGPSSKDPLSGRPYATSFPILTLQDMVRAQFRLLDGLNINKLYASVGCSMGGMQSLAAGVLYPDRVSRIVSVSGCARSHPYSIAMRHTQRQVLMADPAWSQTRGSYYAHMPPHQGMKLAREIATITYRSGPEWENRFGRQRADSSKPPALCPDFLIETYLDHAGEKWCLEYDANSLLYVSKAMDLFDLGKELQDATAQRRQNHSEKPQESVDAAQCGLVLPAKPYQEKSNSTAADKMMAKDDLVKGMANLQKTPTLVLGVASDILFPAFQQREIAEVLRETGNRQVTHVELGEDRSLFGHDTFLLDLEGVGGEISRFLA</sequence>
<reference evidence="5" key="1">
    <citation type="journal article" date="2020" name="Stud. Mycol.">
        <title>101 Dothideomycetes genomes: a test case for predicting lifestyles and emergence of pathogens.</title>
        <authorList>
            <person name="Haridas S."/>
            <person name="Albert R."/>
            <person name="Binder M."/>
            <person name="Bloem J."/>
            <person name="Labutti K."/>
            <person name="Salamov A."/>
            <person name="Andreopoulos B."/>
            <person name="Baker S."/>
            <person name="Barry K."/>
            <person name="Bills G."/>
            <person name="Bluhm B."/>
            <person name="Cannon C."/>
            <person name="Castanera R."/>
            <person name="Culley D."/>
            <person name="Daum C."/>
            <person name="Ezra D."/>
            <person name="Gonzalez J."/>
            <person name="Henrissat B."/>
            <person name="Kuo A."/>
            <person name="Liang C."/>
            <person name="Lipzen A."/>
            <person name="Lutzoni F."/>
            <person name="Magnuson J."/>
            <person name="Mondo S."/>
            <person name="Nolan M."/>
            <person name="Ohm R."/>
            <person name="Pangilinan J."/>
            <person name="Park H.-J."/>
            <person name="Ramirez L."/>
            <person name="Alfaro M."/>
            <person name="Sun H."/>
            <person name="Tritt A."/>
            <person name="Yoshinaga Y."/>
            <person name="Zwiers L.-H."/>
            <person name="Turgeon B."/>
            <person name="Goodwin S."/>
            <person name="Spatafora J."/>
            <person name="Crous P."/>
            <person name="Grigoriev I."/>
        </authorList>
    </citation>
    <scope>NUCLEOTIDE SEQUENCE</scope>
    <source>
        <strain evidence="5">CBS 480.64</strain>
    </source>
</reference>
<dbReference type="GO" id="GO:0009092">
    <property type="term" value="P:homoserine metabolic process"/>
    <property type="evidence" value="ECO:0007669"/>
    <property type="project" value="TreeGrafter"/>
</dbReference>
<dbReference type="GO" id="GO:0005739">
    <property type="term" value="C:mitochondrion"/>
    <property type="evidence" value="ECO:0007669"/>
    <property type="project" value="TreeGrafter"/>
</dbReference>
<dbReference type="OrthoDB" id="444135at2759"/>
<evidence type="ECO:0000256" key="1">
    <source>
        <dbReference type="ARBA" id="ARBA00006886"/>
    </source>
</evidence>